<feature type="binding site" evidence="15">
    <location>
        <begin position="119"/>
        <end position="121"/>
    </location>
    <ligand>
        <name>thiamine diphosphate</name>
        <dbReference type="ChEBI" id="CHEBI:58937"/>
    </ligand>
</feature>
<dbReference type="InterPro" id="IPR005474">
    <property type="entry name" value="Transketolase_N"/>
</dbReference>
<dbReference type="HOGENOM" id="CLU_009227_0_0_5"/>
<evidence type="ECO:0000256" key="16">
    <source>
        <dbReference type="PIRSR" id="PIRSR605478-4"/>
    </source>
</evidence>
<dbReference type="EC" id="2.2.1.1" evidence="5 12"/>
<dbReference type="AlphaFoldDB" id="C6XQX0"/>
<sequence length="660" mass="69752">MSSPSVNNRDMANAIRALSTDAIEQAGIGHLGLPLGMADAATVLFSQFLKFDASKPDWADRDRFILSAGHGSMLIYSLLHLTGYPSVSMEEIRNFRQLGSKTPGHPENFVTEGVETTTGPLGQGIATAVGFAVAERSMNARYGDDLVDHYTYVIAGDGCLMEGISQEAIALAGHLKLGKLIVLFDDNAVTIDGGTDVADSTDQCARFAASKWHVQAIDGHDPVAVAAALTAAKANTDQPSMIACKTTIGFGAPTFAGQGKAHGGPYPADETAALRENLGLPKERFTVVPEVLEAWRAVGVRASDERAGWEASLAASGKADEFTRAMDGRLPAGVDEAVNAHKKAVSEANKSDATRKWSGAALEVLTGIIPEMIGGSADLTGSNNTRTSHTSALNSSDWAGRYMHYGVREHGMAAAMNGMALHGGVFPYSGTFMAFADYSRGAIRLGALMEAPVVHVMTHDSIGLGEDGPTHQPVEHVASLRAMPNLYVFRPCDGVETMEAWQVALGLRQSPSIMTLTRQGVVPARIEHTDENLVAKGGYILREAEGEAQIVLIGTGSEVGLALEAQELLKAKGVAARVVSMPCMDLFFEQSEAYQSEVLGGSLPKVATEAGVRFGWDAIIGTEGGFVGMTGFGASAPAEDLYKHFNITSEAVVEEALKRV</sequence>
<dbReference type="SMART" id="SM00861">
    <property type="entry name" value="Transket_pyr"/>
    <property type="match status" value="1"/>
</dbReference>
<dbReference type="FunFam" id="3.40.50.970:FF:000004">
    <property type="entry name" value="Transketolase"/>
    <property type="match status" value="1"/>
</dbReference>
<keyword evidence="9 16" id="KW-0460">Magnesium</keyword>
<dbReference type="InterPro" id="IPR029061">
    <property type="entry name" value="THDP-binding"/>
</dbReference>
<dbReference type="CDD" id="cd02012">
    <property type="entry name" value="TPP_TK"/>
    <property type="match status" value="1"/>
</dbReference>
<dbReference type="KEGG" id="hba:Hbal_2828"/>
<organism evidence="19 20">
    <name type="scientific">Hirschia baltica (strain ATCC 49814 / DSM 5838 / IFAM 1418)</name>
    <dbReference type="NCBI Taxonomy" id="582402"/>
    <lineage>
        <taxon>Bacteria</taxon>
        <taxon>Pseudomonadati</taxon>
        <taxon>Pseudomonadota</taxon>
        <taxon>Alphaproteobacteria</taxon>
        <taxon>Hyphomonadales</taxon>
        <taxon>Hyphomonadaceae</taxon>
        <taxon>Hirschia</taxon>
    </lineage>
</organism>
<evidence type="ECO:0000313" key="20">
    <source>
        <dbReference type="Proteomes" id="UP000002745"/>
    </source>
</evidence>
<feature type="domain" description="Transketolase-like pyrimidine-binding" evidence="18">
    <location>
        <begin position="352"/>
        <end position="524"/>
    </location>
</feature>
<dbReference type="InterPro" id="IPR055152">
    <property type="entry name" value="Transketolase-like_C_2"/>
</dbReference>
<keyword evidence="8" id="KW-0106">Calcium</keyword>
<evidence type="ECO:0000256" key="1">
    <source>
        <dbReference type="ARBA" id="ARBA00001913"/>
    </source>
</evidence>
<accession>C6XQX0</accession>
<feature type="site" description="Important for catalytic activity" evidence="17">
    <location>
        <position position="262"/>
    </location>
</feature>
<dbReference type="InterPro" id="IPR005478">
    <property type="entry name" value="Transketolase_bac-like"/>
</dbReference>
<dbReference type="GO" id="GO:0005829">
    <property type="term" value="C:cytosol"/>
    <property type="evidence" value="ECO:0007669"/>
    <property type="project" value="TreeGrafter"/>
</dbReference>
<comment type="catalytic activity">
    <reaction evidence="11">
        <text>D-sedoheptulose 7-phosphate + D-glyceraldehyde 3-phosphate = aldehydo-D-ribose 5-phosphate + D-xylulose 5-phosphate</text>
        <dbReference type="Rhea" id="RHEA:10508"/>
        <dbReference type="ChEBI" id="CHEBI:57483"/>
        <dbReference type="ChEBI" id="CHEBI:57737"/>
        <dbReference type="ChEBI" id="CHEBI:58273"/>
        <dbReference type="ChEBI" id="CHEBI:59776"/>
        <dbReference type="EC" id="2.2.1.1"/>
    </reaction>
</comment>
<dbReference type="InterPro" id="IPR020826">
    <property type="entry name" value="Transketolase_BS"/>
</dbReference>
<dbReference type="OrthoDB" id="8732661at2"/>
<evidence type="ECO:0000256" key="4">
    <source>
        <dbReference type="ARBA" id="ARBA00011738"/>
    </source>
</evidence>
<evidence type="ECO:0000259" key="18">
    <source>
        <dbReference type="SMART" id="SM00861"/>
    </source>
</evidence>
<comment type="cofactor">
    <cofactor evidence="2">
        <name>Co(2+)</name>
        <dbReference type="ChEBI" id="CHEBI:48828"/>
    </cofactor>
</comment>
<feature type="binding site" evidence="15">
    <location>
        <position position="187"/>
    </location>
    <ligand>
        <name>thiamine diphosphate</name>
        <dbReference type="ChEBI" id="CHEBI:58937"/>
    </ligand>
</feature>
<dbReference type="RefSeq" id="WP_015828651.1">
    <property type="nucleotide sequence ID" value="NC_012982.1"/>
</dbReference>
<name>C6XQX0_HIRBI</name>
<evidence type="ECO:0000256" key="10">
    <source>
        <dbReference type="ARBA" id="ARBA00023052"/>
    </source>
</evidence>
<dbReference type="PROSITE" id="PS00802">
    <property type="entry name" value="TRANSKETOLASE_2"/>
    <property type="match status" value="1"/>
</dbReference>
<evidence type="ECO:0000256" key="3">
    <source>
        <dbReference type="ARBA" id="ARBA00007131"/>
    </source>
</evidence>
<dbReference type="InterPro" id="IPR033247">
    <property type="entry name" value="Transketolase_fam"/>
</dbReference>
<feature type="binding site" evidence="16">
    <location>
        <position position="157"/>
    </location>
    <ligand>
        <name>Mg(2+)</name>
        <dbReference type="ChEBI" id="CHEBI:18420"/>
    </ligand>
</feature>
<dbReference type="Pfam" id="PF02779">
    <property type="entry name" value="Transket_pyr"/>
    <property type="match status" value="1"/>
</dbReference>
<evidence type="ECO:0000256" key="11">
    <source>
        <dbReference type="ARBA" id="ARBA00049473"/>
    </source>
</evidence>
<reference evidence="20" key="1">
    <citation type="journal article" date="2011" name="J. Bacteriol.">
        <title>Genome sequences of eight morphologically diverse alphaproteobacteria.</title>
        <authorList>
            <consortium name="US DOE Joint Genome Institute"/>
            <person name="Brown P.J."/>
            <person name="Kysela D.T."/>
            <person name="Buechlein A."/>
            <person name="Hemmerich C."/>
            <person name="Brun Y.V."/>
        </authorList>
    </citation>
    <scope>NUCLEOTIDE SEQUENCE [LARGE SCALE GENOMIC DNA]</scope>
    <source>
        <strain evidence="20">ATCC 49814 / DSM 5838 / IFAM 1418</strain>
    </source>
</reference>
<evidence type="ECO:0000256" key="7">
    <source>
        <dbReference type="ARBA" id="ARBA00022723"/>
    </source>
</evidence>
<comment type="similarity">
    <text evidence="3">Belongs to the transketolase family.</text>
</comment>
<feature type="binding site" evidence="14">
    <location>
        <position position="518"/>
    </location>
    <ligand>
        <name>substrate</name>
    </ligand>
</feature>
<dbReference type="CDD" id="cd07033">
    <property type="entry name" value="TPP_PYR_DXS_TK_like"/>
    <property type="match status" value="1"/>
</dbReference>
<evidence type="ECO:0000256" key="13">
    <source>
        <dbReference type="PIRSR" id="PIRSR605478-1"/>
    </source>
</evidence>
<evidence type="ECO:0000256" key="9">
    <source>
        <dbReference type="ARBA" id="ARBA00022842"/>
    </source>
</evidence>
<feature type="binding site" evidence="15">
    <location>
        <position position="70"/>
    </location>
    <ligand>
        <name>thiamine diphosphate</name>
        <dbReference type="ChEBI" id="CHEBI:58937"/>
    </ligand>
</feature>
<dbReference type="GO" id="GO:0004802">
    <property type="term" value="F:transketolase activity"/>
    <property type="evidence" value="ECO:0007669"/>
    <property type="project" value="UniProtKB-UniRule"/>
</dbReference>
<evidence type="ECO:0000256" key="8">
    <source>
        <dbReference type="ARBA" id="ARBA00022837"/>
    </source>
</evidence>
<dbReference type="Proteomes" id="UP000002745">
    <property type="component" value="Chromosome"/>
</dbReference>
<comment type="subunit">
    <text evidence="4">Homodimer.</text>
</comment>
<feature type="binding site" evidence="15">
    <location>
        <position position="435"/>
    </location>
    <ligand>
        <name>thiamine diphosphate</name>
        <dbReference type="ChEBI" id="CHEBI:58937"/>
    </ligand>
</feature>
<feature type="binding site" evidence="14">
    <location>
        <position position="382"/>
    </location>
    <ligand>
        <name>substrate</name>
    </ligand>
</feature>
<feature type="binding site" evidence="16">
    <location>
        <position position="189"/>
    </location>
    <ligand>
        <name>Mg(2+)</name>
        <dbReference type="ChEBI" id="CHEBI:18420"/>
    </ligand>
</feature>
<dbReference type="GO" id="GO:0046872">
    <property type="term" value="F:metal ion binding"/>
    <property type="evidence" value="ECO:0007669"/>
    <property type="project" value="UniProtKB-KW"/>
</dbReference>
<dbReference type="Gene3D" id="3.40.50.920">
    <property type="match status" value="1"/>
</dbReference>
<dbReference type="SUPFAM" id="SSF52922">
    <property type="entry name" value="TK C-terminal domain-like"/>
    <property type="match status" value="1"/>
</dbReference>
<feature type="binding site" evidence="15">
    <location>
        <position position="158"/>
    </location>
    <ligand>
        <name>thiamine diphosphate</name>
        <dbReference type="ChEBI" id="CHEBI:58937"/>
    </ligand>
</feature>
<dbReference type="Gene3D" id="3.40.50.970">
    <property type="match status" value="2"/>
</dbReference>
<feature type="binding site" evidence="14">
    <location>
        <position position="262"/>
    </location>
    <ligand>
        <name>substrate</name>
    </ligand>
</feature>
<feature type="binding site" evidence="15">
    <location>
        <position position="262"/>
    </location>
    <ligand>
        <name>thiamine diphosphate</name>
        <dbReference type="ChEBI" id="CHEBI:58937"/>
    </ligand>
</feature>
<gene>
    <name evidence="19" type="ordered locus">Hbal_2828</name>
</gene>
<evidence type="ECO:0000313" key="19">
    <source>
        <dbReference type="EMBL" id="ACT60501.1"/>
    </source>
</evidence>
<dbReference type="PANTHER" id="PTHR43522">
    <property type="entry name" value="TRANSKETOLASE"/>
    <property type="match status" value="1"/>
</dbReference>
<dbReference type="Pfam" id="PF00456">
    <property type="entry name" value="Transketolase_N"/>
    <property type="match status" value="1"/>
</dbReference>
<evidence type="ECO:0000256" key="12">
    <source>
        <dbReference type="NCBIfam" id="TIGR00232"/>
    </source>
</evidence>
<evidence type="ECO:0000256" key="5">
    <source>
        <dbReference type="ARBA" id="ARBA00013152"/>
    </source>
</evidence>
<dbReference type="InterPro" id="IPR009014">
    <property type="entry name" value="Transketo_C/PFOR_II"/>
</dbReference>
<comment type="cofactor">
    <cofactor evidence="16">
        <name>Mg(2+)</name>
        <dbReference type="ChEBI" id="CHEBI:18420"/>
    </cofactor>
    <text evidence="16">Binds 1 Mg(2+) ion per subunit. Can also utilize other divalent metal cations, such as Ca(2+), Mn(2+) and Co(2+).</text>
</comment>
<evidence type="ECO:0000256" key="6">
    <source>
        <dbReference type="ARBA" id="ARBA00022679"/>
    </source>
</evidence>
<dbReference type="Pfam" id="PF22613">
    <property type="entry name" value="Transketolase_C_1"/>
    <property type="match status" value="1"/>
</dbReference>
<feature type="binding site" evidence="14">
    <location>
        <position position="30"/>
    </location>
    <ligand>
        <name>substrate</name>
    </ligand>
</feature>
<feature type="binding site" evidence="14">
    <location>
        <position position="355"/>
    </location>
    <ligand>
        <name>substrate</name>
    </ligand>
</feature>
<comment type="cofactor">
    <cofactor evidence="15">
        <name>thiamine diphosphate</name>
        <dbReference type="ChEBI" id="CHEBI:58937"/>
    </cofactor>
    <text evidence="15">Binds 1 thiamine pyrophosphate per subunit. During the reaction, the substrate forms a covalent intermediate with the cofactor.</text>
</comment>
<dbReference type="GO" id="GO:0009052">
    <property type="term" value="P:pentose-phosphate shunt, non-oxidative branch"/>
    <property type="evidence" value="ECO:0007669"/>
    <property type="project" value="UniProtKB-ARBA"/>
</dbReference>
<dbReference type="PANTHER" id="PTHR43522:SF2">
    <property type="entry name" value="TRANSKETOLASE 1-RELATED"/>
    <property type="match status" value="1"/>
</dbReference>
<feature type="active site" description="Proton donor" evidence="13">
    <location>
        <position position="409"/>
    </location>
</feature>
<dbReference type="STRING" id="582402.Hbal_2828"/>
<feature type="binding site" evidence="16">
    <location>
        <position position="187"/>
    </location>
    <ligand>
        <name>Mg(2+)</name>
        <dbReference type="ChEBI" id="CHEBI:18420"/>
    </ligand>
</feature>
<keyword evidence="6" id="KW-0808">Transferase</keyword>
<keyword evidence="20" id="KW-1185">Reference proteome</keyword>
<evidence type="ECO:0000256" key="2">
    <source>
        <dbReference type="ARBA" id="ARBA00001941"/>
    </source>
</evidence>
<evidence type="ECO:0000256" key="15">
    <source>
        <dbReference type="PIRSR" id="PIRSR605478-3"/>
    </source>
</evidence>
<proteinExistence type="inferred from homology"/>
<feature type="binding site" evidence="14">
    <location>
        <position position="471"/>
    </location>
    <ligand>
        <name>substrate</name>
    </ligand>
</feature>
<protein>
    <recommendedName>
        <fullName evidence="5 12">Transketolase</fullName>
        <ecNumber evidence="5 12">2.2.1.1</ecNumber>
    </recommendedName>
</protein>
<dbReference type="EMBL" id="CP001678">
    <property type="protein sequence ID" value="ACT60501.1"/>
    <property type="molecule type" value="Genomic_DNA"/>
</dbReference>
<keyword evidence="10 15" id="KW-0786">Thiamine pyrophosphate</keyword>
<evidence type="ECO:0000256" key="14">
    <source>
        <dbReference type="PIRSR" id="PIRSR605478-2"/>
    </source>
</evidence>
<keyword evidence="7 16" id="KW-0479">Metal-binding</keyword>
<feature type="binding site" evidence="14">
    <location>
        <position position="467"/>
    </location>
    <ligand>
        <name>substrate</name>
    </ligand>
</feature>
<dbReference type="NCBIfam" id="TIGR00232">
    <property type="entry name" value="tktlase_bact"/>
    <property type="match status" value="1"/>
</dbReference>
<dbReference type="SUPFAM" id="SSF52518">
    <property type="entry name" value="Thiamin diphosphate-binding fold (THDP-binding)"/>
    <property type="match status" value="2"/>
</dbReference>
<dbReference type="FunFam" id="3.40.50.970:FF:000003">
    <property type="entry name" value="Transketolase"/>
    <property type="match status" value="1"/>
</dbReference>
<evidence type="ECO:0000256" key="17">
    <source>
        <dbReference type="PIRSR" id="PIRSR605478-5"/>
    </source>
</evidence>
<dbReference type="InterPro" id="IPR005475">
    <property type="entry name" value="Transketolase-like_Pyr-bd"/>
</dbReference>
<comment type="cofactor">
    <cofactor evidence="1">
        <name>Ca(2+)</name>
        <dbReference type="ChEBI" id="CHEBI:29108"/>
    </cofactor>
</comment>
<feature type="binding site" evidence="14">
    <location>
        <position position="459"/>
    </location>
    <ligand>
        <name>substrate</name>
    </ligand>
</feature>
<feature type="site" description="Important for catalytic activity" evidence="17">
    <location>
        <position position="30"/>
    </location>
</feature>
<dbReference type="FunFam" id="3.40.50.920:FF:000003">
    <property type="entry name" value="Transketolase"/>
    <property type="match status" value="1"/>
</dbReference>
<dbReference type="eggNOG" id="COG0021">
    <property type="taxonomic scope" value="Bacteria"/>
</dbReference>